<dbReference type="EMBL" id="CADEHS020000527">
    <property type="protein sequence ID" value="CAG9953454.1"/>
    <property type="molecule type" value="Genomic_DNA"/>
</dbReference>
<dbReference type="Proteomes" id="UP000836387">
    <property type="component" value="Unassembled WGS sequence"/>
</dbReference>
<evidence type="ECO:0000313" key="1">
    <source>
        <dbReference type="EMBL" id="CAG9953454.1"/>
    </source>
</evidence>
<comment type="caution">
    <text evidence="1">The sequence shown here is derived from an EMBL/GenBank/DDBJ whole genome shotgun (WGS) entry which is preliminary data.</text>
</comment>
<reference evidence="1" key="1">
    <citation type="submission" date="2020-04" db="EMBL/GenBank/DDBJ databases">
        <authorList>
            <person name="Broberg M."/>
        </authorList>
    </citation>
    <scope>NUCLEOTIDE SEQUENCE</scope>
</reference>
<accession>A0ACA9UJC0</accession>
<organism evidence="1 2">
    <name type="scientific">Clonostachys rosea f. rosea IK726</name>
    <dbReference type="NCBI Taxonomy" id="1349383"/>
    <lineage>
        <taxon>Eukaryota</taxon>
        <taxon>Fungi</taxon>
        <taxon>Dikarya</taxon>
        <taxon>Ascomycota</taxon>
        <taxon>Pezizomycotina</taxon>
        <taxon>Sordariomycetes</taxon>
        <taxon>Hypocreomycetidae</taxon>
        <taxon>Hypocreales</taxon>
        <taxon>Bionectriaceae</taxon>
        <taxon>Clonostachys</taxon>
    </lineage>
</organism>
<name>A0ACA9UJC0_BIOOC</name>
<gene>
    <name evidence="1" type="ORF">CRV2_00019027</name>
</gene>
<proteinExistence type="predicted"/>
<protein>
    <submittedName>
        <fullName evidence="1">Uncharacterized protein</fullName>
    </submittedName>
</protein>
<sequence length="394" mass="44019">MSTKCHATSAFQAQDLVPPDVSFDVTRRFLADNNDNKINLGQGTYRDENGQPWVLPSVKMAKASLDEFNHEYLPILGFQPFRDEASRLLYKGTRALNEDTISSCQSLSGTGALLLVTLALKKLQSAPDTIYITDPTWVKVLPCYKDGAFDFDAYTACLRQAKAGSPVVLHTCAHNPTGCDPTKEQWKLIGSVMKENRLFPIFDSAYLGFNSGSFDEDAWPIRYFMEELSVELAVCLSMAKSMGLYGERIGLVSFATLTRESSQIAESVLQSVQRSTITAPPAYGARVATAILSTPSIRKQWQKDLITMSSCIRLMRKCAYEELVRLQTPGDWSCIIHQTGMFAFLGISKTQIKHLEKKHHVFMLETSRLSVAGLNEHNVRRFAEALDETVRHVI</sequence>
<keyword evidence="2" id="KW-1185">Reference proteome</keyword>
<reference evidence="1" key="2">
    <citation type="submission" date="2021-10" db="EMBL/GenBank/DDBJ databases">
        <authorList>
            <person name="Piombo E."/>
        </authorList>
    </citation>
    <scope>NUCLEOTIDE SEQUENCE</scope>
</reference>
<evidence type="ECO:0000313" key="2">
    <source>
        <dbReference type="Proteomes" id="UP000836387"/>
    </source>
</evidence>